<protein>
    <submittedName>
        <fullName evidence="4">Flavodoxin family protein</fullName>
    </submittedName>
</protein>
<keyword evidence="1" id="KW-0285">Flavoprotein</keyword>
<dbReference type="Gene3D" id="3.40.50.360">
    <property type="match status" value="1"/>
</dbReference>
<sequence>MKVIGINGSPSKDGNTVGMMRTVFKPLEAAGHECEVFNIGGKAVHGCTNCGWCKTNHEGRCALDDDCINEAIAKMAAADAVIIGSPTYFASLTTETKALVDRAGRVCRGQGLLKHKIGAAVTPARRAGTLNVFQSINNFFLVQEMIVPGSSYWNVGMAAAPGDFENDAEGQGIMKTLGENISWLLEKLN</sequence>
<accession>A0AAJ1IEA3</accession>
<proteinExistence type="predicted"/>
<evidence type="ECO:0000256" key="2">
    <source>
        <dbReference type="ARBA" id="ARBA00022643"/>
    </source>
</evidence>
<evidence type="ECO:0000313" key="5">
    <source>
        <dbReference type="Proteomes" id="UP001221217"/>
    </source>
</evidence>
<keyword evidence="2" id="KW-0288">FMN</keyword>
<dbReference type="EMBL" id="JAQQAL010000032">
    <property type="protein sequence ID" value="MDC7227728.1"/>
    <property type="molecule type" value="Genomic_DNA"/>
</dbReference>
<reference evidence="4 5" key="1">
    <citation type="submission" date="2022-12" db="EMBL/GenBank/DDBJ databases">
        <title>Metagenome assembled genome from gulf of manar.</title>
        <authorList>
            <person name="Kohli P."/>
            <person name="Pk S."/>
            <person name="Venkata Ramana C."/>
            <person name="Sasikala C."/>
        </authorList>
    </citation>
    <scope>NUCLEOTIDE SEQUENCE [LARGE SCALE GENOMIC DNA]</scope>
    <source>
        <strain evidence="4">JB008</strain>
    </source>
</reference>
<organism evidence="4 5">
    <name type="scientific">Candidatus Thalassospirochaeta sargassi</name>
    <dbReference type="NCBI Taxonomy" id="3119039"/>
    <lineage>
        <taxon>Bacteria</taxon>
        <taxon>Pseudomonadati</taxon>
        <taxon>Spirochaetota</taxon>
        <taxon>Spirochaetia</taxon>
        <taxon>Spirochaetales</taxon>
        <taxon>Spirochaetaceae</taxon>
        <taxon>Candidatus Thalassospirochaeta</taxon>
    </lineage>
</organism>
<dbReference type="GO" id="GO:0016491">
    <property type="term" value="F:oxidoreductase activity"/>
    <property type="evidence" value="ECO:0007669"/>
    <property type="project" value="InterPro"/>
</dbReference>
<dbReference type="Pfam" id="PF03358">
    <property type="entry name" value="FMN_red"/>
    <property type="match status" value="1"/>
</dbReference>
<dbReference type="InterPro" id="IPR005025">
    <property type="entry name" value="FMN_Rdtase-like_dom"/>
</dbReference>
<evidence type="ECO:0000313" key="4">
    <source>
        <dbReference type="EMBL" id="MDC7227728.1"/>
    </source>
</evidence>
<evidence type="ECO:0000256" key="1">
    <source>
        <dbReference type="ARBA" id="ARBA00022630"/>
    </source>
</evidence>
<dbReference type="InterPro" id="IPR029039">
    <property type="entry name" value="Flavoprotein-like_sf"/>
</dbReference>
<dbReference type="SUPFAM" id="SSF52218">
    <property type="entry name" value="Flavoproteins"/>
    <property type="match status" value="1"/>
</dbReference>
<feature type="domain" description="NADPH-dependent FMN reductase-like" evidence="3">
    <location>
        <begin position="1"/>
        <end position="158"/>
    </location>
</feature>
<dbReference type="PANTHER" id="PTHR43278:SF4">
    <property type="entry name" value="NAD(P)H-DEPENDENT FMN-CONTAINING OXIDOREDUCTASE YWQN-RELATED"/>
    <property type="match status" value="1"/>
</dbReference>
<dbReference type="AlphaFoldDB" id="A0AAJ1IEA3"/>
<name>A0AAJ1IEA3_9SPIO</name>
<dbReference type="InterPro" id="IPR051796">
    <property type="entry name" value="ISF_SsuE-like"/>
</dbReference>
<gene>
    <name evidence="4" type="ORF">PQJ61_13270</name>
</gene>
<comment type="caution">
    <text evidence="4">The sequence shown here is derived from an EMBL/GenBank/DDBJ whole genome shotgun (WGS) entry which is preliminary data.</text>
</comment>
<dbReference type="PANTHER" id="PTHR43278">
    <property type="entry name" value="NAD(P)H-DEPENDENT FMN-CONTAINING OXIDOREDUCTASE YWQN-RELATED"/>
    <property type="match status" value="1"/>
</dbReference>
<evidence type="ECO:0000259" key="3">
    <source>
        <dbReference type="Pfam" id="PF03358"/>
    </source>
</evidence>
<dbReference type="Proteomes" id="UP001221217">
    <property type="component" value="Unassembled WGS sequence"/>
</dbReference>